<comment type="caution">
    <text evidence="2">The sequence shown here is derived from an EMBL/GenBank/DDBJ whole genome shotgun (WGS) entry which is preliminary data.</text>
</comment>
<name>A0AAD8K6L2_TARER</name>
<reference evidence="2" key="1">
    <citation type="journal article" date="2023" name="bioRxiv">
        <title>Improved chromosome-level genome assembly for marigold (Tagetes erecta).</title>
        <authorList>
            <person name="Jiang F."/>
            <person name="Yuan L."/>
            <person name="Wang S."/>
            <person name="Wang H."/>
            <person name="Xu D."/>
            <person name="Wang A."/>
            <person name="Fan W."/>
        </authorList>
    </citation>
    <scope>NUCLEOTIDE SEQUENCE</scope>
    <source>
        <strain evidence="2">WSJ</strain>
        <tissue evidence="2">Leaf</tissue>
    </source>
</reference>
<proteinExistence type="predicted"/>
<keyword evidence="3" id="KW-1185">Reference proteome</keyword>
<dbReference type="Proteomes" id="UP001229421">
    <property type="component" value="Unassembled WGS sequence"/>
</dbReference>
<feature type="compositionally biased region" description="Basic and acidic residues" evidence="1">
    <location>
        <begin position="217"/>
        <end position="232"/>
    </location>
</feature>
<feature type="region of interest" description="Disordered" evidence="1">
    <location>
        <begin position="213"/>
        <end position="244"/>
    </location>
</feature>
<dbReference type="EMBL" id="JAUHHV010000008">
    <property type="protein sequence ID" value="KAK1415421.1"/>
    <property type="molecule type" value="Genomic_DNA"/>
</dbReference>
<dbReference type="PANTHER" id="PTHR33924:SF7">
    <property type="entry name" value="CATION-TRANSPORTING ATPASE"/>
    <property type="match status" value="1"/>
</dbReference>
<dbReference type="PANTHER" id="PTHR33924">
    <property type="entry name" value="CATION-TRANSPORTING ATPASE"/>
    <property type="match status" value="1"/>
</dbReference>
<feature type="compositionally biased region" description="Polar residues" evidence="1">
    <location>
        <begin position="233"/>
        <end position="244"/>
    </location>
</feature>
<feature type="region of interest" description="Disordered" evidence="1">
    <location>
        <begin position="1"/>
        <end position="32"/>
    </location>
</feature>
<protein>
    <submittedName>
        <fullName evidence="2">Uncharacterized protein</fullName>
    </submittedName>
</protein>
<accession>A0AAD8K6L2</accession>
<organism evidence="2 3">
    <name type="scientific">Tagetes erecta</name>
    <name type="common">African marigold</name>
    <dbReference type="NCBI Taxonomy" id="13708"/>
    <lineage>
        <taxon>Eukaryota</taxon>
        <taxon>Viridiplantae</taxon>
        <taxon>Streptophyta</taxon>
        <taxon>Embryophyta</taxon>
        <taxon>Tracheophyta</taxon>
        <taxon>Spermatophyta</taxon>
        <taxon>Magnoliopsida</taxon>
        <taxon>eudicotyledons</taxon>
        <taxon>Gunneridae</taxon>
        <taxon>Pentapetalae</taxon>
        <taxon>asterids</taxon>
        <taxon>campanulids</taxon>
        <taxon>Asterales</taxon>
        <taxon>Asteraceae</taxon>
        <taxon>Asteroideae</taxon>
        <taxon>Heliantheae alliance</taxon>
        <taxon>Tageteae</taxon>
        <taxon>Tagetes</taxon>
    </lineage>
</organism>
<evidence type="ECO:0000256" key="1">
    <source>
        <dbReference type="SAM" id="MobiDB-lite"/>
    </source>
</evidence>
<dbReference type="AlphaFoldDB" id="A0AAD8K6L2"/>
<gene>
    <name evidence="2" type="ORF">QVD17_31202</name>
</gene>
<evidence type="ECO:0000313" key="2">
    <source>
        <dbReference type="EMBL" id="KAK1415421.1"/>
    </source>
</evidence>
<evidence type="ECO:0000313" key="3">
    <source>
        <dbReference type="Proteomes" id="UP001229421"/>
    </source>
</evidence>
<feature type="region of interest" description="Disordered" evidence="1">
    <location>
        <begin position="136"/>
        <end position="161"/>
    </location>
</feature>
<sequence length="449" mass="49764">MDGGGDRSGFKKMKHDGFEEQRPSSCDLGSGFKPKGDLTKSVSAAINLTAKSNRLAVNDAPSCNEPEKICGKRKSFDFDLNSEDDSISFNHEPLHAYKKYEHVQSQDTLSECGSTCVPVSEKESMRIWKEMKQNGFLSSSHGGVPVPQMPKPRGRKKGNESVLKKKIEIAKKEQVDRFAKVAAPSGLLNELNPGIINHVRNRKQAHSIIENLVRSTKNKEKKSETKQDDGNVKHSSASQQRSFCRSADNNGLELKLSSASTMASENTSSLSNDESENISTVDLLSVKAASVASQWLELLHQDIKGRLAALRQSKKRVQAVTQTELPLLISRDLSSDQENNPCVHNTNYDLHKSRWTALFDQMAKSLSEEEKLLENSLNQVREMQLHCGHGLLHFLPANGLQQQATLQSNYMFQKVEPILDKDLAVRAAAAAIYSTSNFLQAAENLPCCE</sequence>
<feature type="compositionally biased region" description="Basic and acidic residues" evidence="1">
    <location>
        <begin position="1"/>
        <end position="22"/>
    </location>
</feature>